<keyword evidence="1" id="KW-0812">Transmembrane</keyword>
<dbReference type="AlphaFoldDB" id="A0AA85IYT5"/>
<keyword evidence="1" id="KW-1133">Transmembrane helix</keyword>
<keyword evidence="1" id="KW-0472">Membrane</keyword>
<protein>
    <submittedName>
        <fullName evidence="3">Uncharacterized protein</fullName>
    </submittedName>
</protein>
<evidence type="ECO:0000313" key="3">
    <source>
        <dbReference type="WBParaSite" id="TREG1_112320.1"/>
    </source>
</evidence>
<reference evidence="2" key="1">
    <citation type="submission" date="2022-06" db="EMBL/GenBank/DDBJ databases">
        <authorList>
            <person name="Berger JAMES D."/>
            <person name="Berger JAMES D."/>
        </authorList>
    </citation>
    <scope>NUCLEOTIDE SEQUENCE [LARGE SCALE GENOMIC DNA]</scope>
</reference>
<evidence type="ECO:0000313" key="2">
    <source>
        <dbReference type="Proteomes" id="UP000050795"/>
    </source>
</evidence>
<sequence>MSLSTFQINLLHQFKQIGQIVAPFEDGGILNYLFEPIQVNSTLVNISSVNSSVTLLKFIEINNTYTFINSMISRMLFDSVQNINVYNVISTTNQNPSNAQLLNTTSGNMTRRFLAVIIIECLLFLIAFIISLLYFVIIFCCPSCMSNLEMPSKYFEISQILKQDSSSSFSNNNNNANNNVNSIYAVKGPLPNGDIENFTQKAYQQELRTLEWLQRSDTRRISTNSSDIYINDPGDRFKQINKPSSFMDSMDSSTIIFDDLSGGIPKARENQSALPIIQPFQYKRHRNAYLILKITIYAFIFLLICLCTICLYTMDYTYAQFNPKLLDNSTNQTLITFRNSLMNEVVRRLPDYLEEIIIQGQTETERIFQTVEKEIDKQLMSTVGTIMTSLLDAYKLTRC</sequence>
<proteinExistence type="predicted"/>
<name>A0AA85IYT5_TRIRE</name>
<accession>A0AA85IYT5</accession>
<organism evidence="2 3">
    <name type="scientific">Trichobilharzia regenti</name>
    <name type="common">Nasal bird schistosome</name>
    <dbReference type="NCBI Taxonomy" id="157069"/>
    <lineage>
        <taxon>Eukaryota</taxon>
        <taxon>Metazoa</taxon>
        <taxon>Spiralia</taxon>
        <taxon>Lophotrochozoa</taxon>
        <taxon>Platyhelminthes</taxon>
        <taxon>Trematoda</taxon>
        <taxon>Digenea</taxon>
        <taxon>Strigeidida</taxon>
        <taxon>Schistosomatoidea</taxon>
        <taxon>Schistosomatidae</taxon>
        <taxon>Trichobilharzia</taxon>
    </lineage>
</organism>
<dbReference type="Proteomes" id="UP000050795">
    <property type="component" value="Unassembled WGS sequence"/>
</dbReference>
<evidence type="ECO:0000256" key="1">
    <source>
        <dbReference type="SAM" id="Phobius"/>
    </source>
</evidence>
<reference evidence="3" key="2">
    <citation type="submission" date="2023-11" db="UniProtKB">
        <authorList>
            <consortium name="WormBaseParasite"/>
        </authorList>
    </citation>
    <scope>IDENTIFICATION</scope>
</reference>
<feature type="transmembrane region" description="Helical" evidence="1">
    <location>
        <begin position="113"/>
        <end position="137"/>
    </location>
</feature>
<dbReference type="WBParaSite" id="TREG1_112320.1">
    <property type="protein sequence ID" value="TREG1_112320.1"/>
    <property type="gene ID" value="TREG1_112320"/>
</dbReference>
<feature type="transmembrane region" description="Helical" evidence="1">
    <location>
        <begin position="288"/>
        <end position="314"/>
    </location>
</feature>
<keyword evidence="2" id="KW-1185">Reference proteome</keyword>